<proteinExistence type="predicted"/>
<reference evidence="1 2" key="1">
    <citation type="journal article" date="2023" name="Plants (Basel)">
        <title>Bridging the Gap: Combining Genomics and Transcriptomics Approaches to Understand Stylosanthes scabra, an Orphan Legume from the Brazilian Caatinga.</title>
        <authorList>
            <person name="Ferreira-Neto J.R.C."/>
            <person name="da Silva M.D."/>
            <person name="Binneck E."/>
            <person name="de Melo N.F."/>
            <person name="da Silva R.H."/>
            <person name="de Melo A.L.T.M."/>
            <person name="Pandolfi V."/>
            <person name="Bustamante F.O."/>
            <person name="Brasileiro-Vidal A.C."/>
            <person name="Benko-Iseppon A.M."/>
        </authorList>
    </citation>
    <scope>NUCLEOTIDE SEQUENCE [LARGE SCALE GENOMIC DNA]</scope>
    <source>
        <tissue evidence="1">Leaves</tissue>
    </source>
</reference>
<accession>A0ABU6VQR6</accession>
<evidence type="ECO:0000313" key="1">
    <source>
        <dbReference type="EMBL" id="MED6175972.1"/>
    </source>
</evidence>
<dbReference type="Proteomes" id="UP001341840">
    <property type="component" value="Unassembled WGS sequence"/>
</dbReference>
<sequence>MKTDKMDIKCVDSQTVEQDCWNGIGLSNHGPIIGWEHGVGSFESCGPIISFLLISKIRTPSSGLPPPSGRRIMSLIDLETAILSDFNYFLVRQNNATTLPVFLSITNTTEAQKQPFDVEVLPKPYPQVKQLTSPEAPPSSATNFITLNPKFFLFTR</sequence>
<evidence type="ECO:0000313" key="2">
    <source>
        <dbReference type="Proteomes" id="UP001341840"/>
    </source>
</evidence>
<protein>
    <submittedName>
        <fullName evidence="1">Uncharacterized protein</fullName>
    </submittedName>
</protein>
<gene>
    <name evidence="1" type="ORF">PIB30_083400</name>
</gene>
<dbReference type="EMBL" id="JASCZI010152352">
    <property type="protein sequence ID" value="MED6175972.1"/>
    <property type="molecule type" value="Genomic_DNA"/>
</dbReference>
<comment type="caution">
    <text evidence="1">The sequence shown here is derived from an EMBL/GenBank/DDBJ whole genome shotgun (WGS) entry which is preliminary data.</text>
</comment>
<keyword evidence="2" id="KW-1185">Reference proteome</keyword>
<name>A0ABU6VQR6_9FABA</name>
<organism evidence="1 2">
    <name type="scientific">Stylosanthes scabra</name>
    <dbReference type="NCBI Taxonomy" id="79078"/>
    <lineage>
        <taxon>Eukaryota</taxon>
        <taxon>Viridiplantae</taxon>
        <taxon>Streptophyta</taxon>
        <taxon>Embryophyta</taxon>
        <taxon>Tracheophyta</taxon>
        <taxon>Spermatophyta</taxon>
        <taxon>Magnoliopsida</taxon>
        <taxon>eudicotyledons</taxon>
        <taxon>Gunneridae</taxon>
        <taxon>Pentapetalae</taxon>
        <taxon>rosids</taxon>
        <taxon>fabids</taxon>
        <taxon>Fabales</taxon>
        <taxon>Fabaceae</taxon>
        <taxon>Papilionoideae</taxon>
        <taxon>50 kb inversion clade</taxon>
        <taxon>dalbergioids sensu lato</taxon>
        <taxon>Dalbergieae</taxon>
        <taxon>Pterocarpus clade</taxon>
        <taxon>Stylosanthes</taxon>
    </lineage>
</organism>